<dbReference type="EMBL" id="JAVDQH010000005">
    <property type="protein sequence ID" value="MDR6243851.1"/>
    <property type="molecule type" value="Genomic_DNA"/>
</dbReference>
<feature type="transmembrane region" description="Helical" evidence="1">
    <location>
        <begin position="30"/>
        <end position="54"/>
    </location>
</feature>
<proteinExistence type="predicted"/>
<reference evidence="2 3" key="1">
    <citation type="submission" date="2023-07" db="EMBL/GenBank/DDBJ databases">
        <title>Genomic Encyclopedia of Type Strains, Phase IV (KMG-IV): sequencing the most valuable type-strain genomes for metagenomic binning, comparative biology and taxonomic classification.</title>
        <authorList>
            <person name="Goeker M."/>
        </authorList>
    </citation>
    <scope>NUCLEOTIDE SEQUENCE [LARGE SCALE GENOMIC DNA]</scope>
    <source>
        <strain evidence="2 3">DSM 22170</strain>
    </source>
</reference>
<evidence type="ECO:0000313" key="2">
    <source>
        <dbReference type="EMBL" id="MDR6243851.1"/>
    </source>
</evidence>
<keyword evidence="1" id="KW-0812">Transmembrane</keyword>
<keyword evidence="1" id="KW-1133">Transmembrane helix</keyword>
<name>A0ABU1IX67_9BACL</name>
<protein>
    <submittedName>
        <fullName evidence="2">Phosphoglycerol transferase MdoB-like AlkP superfamily enzyme</fullName>
    </submittedName>
</protein>
<evidence type="ECO:0000313" key="3">
    <source>
        <dbReference type="Proteomes" id="UP001185028"/>
    </source>
</evidence>
<keyword evidence="1" id="KW-0472">Membrane</keyword>
<gene>
    <name evidence="2" type="ORF">JOC58_001744</name>
</gene>
<sequence>MDRWQIATLILFVLGLLVISYIGGDLKLVSFSTGIILLGLAYVPNLLVSIGIYIQADSHDKQRYRIQLILAAVFYTFVLIWRLSQ</sequence>
<dbReference type="RefSeq" id="WP_188777036.1">
    <property type="nucleotide sequence ID" value="NZ_BMMB01000008.1"/>
</dbReference>
<organism evidence="2 3">
    <name type="scientific">Paenibacillus hunanensis</name>
    <dbReference type="NCBI Taxonomy" id="539262"/>
    <lineage>
        <taxon>Bacteria</taxon>
        <taxon>Bacillati</taxon>
        <taxon>Bacillota</taxon>
        <taxon>Bacilli</taxon>
        <taxon>Bacillales</taxon>
        <taxon>Paenibacillaceae</taxon>
        <taxon>Paenibacillus</taxon>
    </lineage>
</organism>
<feature type="transmembrane region" description="Helical" evidence="1">
    <location>
        <begin position="66"/>
        <end position="84"/>
    </location>
</feature>
<keyword evidence="3" id="KW-1185">Reference proteome</keyword>
<dbReference type="Proteomes" id="UP001185028">
    <property type="component" value="Unassembled WGS sequence"/>
</dbReference>
<feature type="transmembrane region" description="Helical" evidence="1">
    <location>
        <begin position="7"/>
        <end position="24"/>
    </location>
</feature>
<evidence type="ECO:0000256" key="1">
    <source>
        <dbReference type="SAM" id="Phobius"/>
    </source>
</evidence>
<comment type="caution">
    <text evidence="2">The sequence shown here is derived from an EMBL/GenBank/DDBJ whole genome shotgun (WGS) entry which is preliminary data.</text>
</comment>
<accession>A0ABU1IX67</accession>